<evidence type="ECO:0008006" key="4">
    <source>
        <dbReference type="Google" id="ProtNLM"/>
    </source>
</evidence>
<feature type="transmembrane region" description="Helical" evidence="1">
    <location>
        <begin position="158"/>
        <end position="178"/>
    </location>
</feature>
<reference evidence="3" key="1">
    <citation type="journal article" date="2019" name="Int. J. Syst. Evol. Microbiol.">
        <title>The Global Catalogue of Microorganisms (GCM) 10K type strain sequencing project: providing services to taxonomists for standard genome sequencing and annotation.</title>
        <authorList>
            <consortium name="The Broad Institute Genomics Platform"/>
            <consortium name="The Broad Institute Genome Sequencing Center for Infectious Disease"/>
            <person name="Wu L."/>
            <person name="Ma J."/>
        </authorList>
    </citation>
    <scope>NUCLEOTIDE SEQUENCE [LARGE SCALE GENOMIC DNA]</scope>
    <source>
        <strain evidence="3">ZS-22-S1</strain>
    </source>
</reference>
<dbReference type="EMBL" id="JBHSIS010000002">
    <property type="protein sequence ID" value="MFC4852872.1"/>
    <property type="molecule type" value="Genomic_DNA"/>
</dbReference>
<feature type="transmembrane region" description="Helical" evidence="1">
    <location>
        <begin position="21"/>
        <end position="41"/>
    </location>
</feature>
<keyword evidence="1" id="KW-0472">Membrane</keyword>
<organism evidence="2 3">
    <name type="scientific">Actinophytocola glycyrrhizae</name>
    <dbReference type="NCBI Taxonomy" id="2044873"/>
    <lineage>
        <taxon>Bacteria</taxon>
        <taxon>Bacillati</taxon>
        <taxon>Actinomycetota</taxon>
        <taxon>Actinomycetes</taxon>
        <taxon>Pseudonocardiales</taxon>
        <taxon>Pseudonocardiaceae</taxon>
    </lineage>
</organism>
<name>A0ABV9RXA9_9PSEU</name>
<feature type="transmembrane region" description="Helical" evidence="1">
    <location>
        <begin position="47"/>
        <end position="69"/>
    </location>
</feature>
<accession>A0ABV9RXA9</accession>
<proteinExistence type="predicted"/>
<evidence type="ECO:0000313" key="2">
    <source>
        <dbReference type="EMBL" id="MFC4852872.1"/>
    </source>
</evidence>
<feature type="transmembrane region" description="Helical" evidence="1">
    <location>
        <begin position="95"/>
        <end position="118"/>
    </location>
</feature>
<evidence type="ECO:0000256" key="1">
    <source>
        <dbReference type="SAM" id="Phobius"/>
    </source>
</evidence>
<evidence type="ECO:0000313" key="3">
    <source>
        <dbReference type="Proteomes" id="UP001595859"/>
    </source>
</evidence>
<protein>
    <recommendedName>
        <fullName evidence="4">ABC-2 type transport system permease protein</fullName>
    </recommendedName>
</protein>
<dbReference type="RefSeq" id="WP_378054825.1">
    <property type="nucleotide sequence ID" value="NZ_JBHSIS010000002.1"/>
</dbReference>
<keyword evidence="1" id="KW-0812">Transmembrane</keyword>
<dbReference type="Proteomes" id="UP001595859">
    <property type="component" value="Unassembled WGS sequence"/>
</dbReference>
<keyword evidence="3" id="KW-1185">Reference proteome</keyword>
<gene>
    <name evidence="2" type="ORF">ACFPCV_05090</name>
</gene>
<feature type="transmembrane region" description="Helical" evidence="1">
    <location>
        <begin position="203"/>
        <end position="233"/>
    </location>
</feature>
<feature type="transmembrane region" description="Helical" evidence="1">
    <location>
        <begin position="130"/>
        <end position="151"/>
    </location>
</feature>
<comment type="caution">
    <text evidence="2">The sequence shown here is derived from an EMBL/GenBank/DDBJ whole genome shotgun (WGS) entry which is preliminary data.</text>
</comment>
<sequence length="245" mass="25994">MKSIIVYSRFQLLQAMRIPMMYVALLFMPSVGMVLFVIPAVGDDPVAASMATASMCLFAVLTICAAQYAMDISIGRTQPWGTYVRTLPGGPLPKIVSMLAFSTVLVVFSCVPLIALAGVTTSASVSVEGLVLGFGALLLSVVPFGLFMTAVGYSVTPMAIGPVTSLVPILMAFVGGYFTNPNATEGLLATLTQFLPTRGPAELVWAAVGGYSVNVISMVSFVVWTAVFAAWAYRAYRNDEGKRYA</sequence>
<keyword evidence="1" id="KW-1133">Transmembrane helix</keyword>